<dbReference type="Proteomes" id="UP000569732">
    <property type="component" value="Unassembled WGS sequence"/>
</dbReference>
<dbReference type="RefSeq" id="WP_180568057.1">
    <property type="nucleotide sequence ID" value="NZ_JACCKB010000009.1"/>
</dbReference>
<accession>A0A853I3G5</accession>
<dbReference type="NCBIfam" id="TIGR00684">
    <property type="entry name" value="narJ"/>
    <property type="match status" value="1"/>
</dbReference>
<keyword evidence="1" id="KW-0534">Nitrate assimilation</keyword>
<dbReference type="Gene3D" id="1.10.3480.10">
    <property type="entry name" value="TorD-like"/>
    <property type="match status" value="1"/>
</dbReference>
<reference evidence="3 4" key="1">
    <citation type="submission" date="2020-07" db="EMBL/GenBank/DDBJ databases">
        <title>Endozoicomonas sp. nov., isolated from sediment.</title>
        <authorList>
            <person name="Gu T."/>
        </authorList>
    </citation>
    <scope>NUCLEOTIDE SEQUENCE [LARGE SCALE GENOMIC DNA]</scope>
    <source>
        <strain evidence="3 4">SM1973</strain>
    </source>
</reference>
<dbReference type="GO" id="GO:0016530">
    <property type="term" value="F:metallochaperone activity"/>
    <property type="evidence" value="ECO:0007669"/>
    <property type="project" value="TreeGrafter"/>
</dbReference>
<dbReference type="GO" id="GO:0051082">
    <property type="term" value="F:unfolded protein binding"/>
    <property type="evidence" value="ECO:0007669"/>
    <property type="project" value="InterPro"/>
</dbReference>
<dbReference type="InterPro" id="IPR020945">
    <property type="entry name" value="DMSO/NO3_reduct_chaperone"/>
</dbReference>
<proteinExistence type="predicted"/>
<dbReference type="PANTHER" id="PTHR43680:SF2">
    <property type="entry name" value="NITRATE REDUCTASE MOLYBDENUM COFACTOR ASSEMBLY CHAPERONE NARJ"/>
    <property type="match status" value="1"/>
</dbReference>
<name>A0A853I3G5_9GAMM</name>
<dbReference type="GO" id="GO:0051131">
    <property type="term" value="P:chaperone-mediated protein complex assembly"/>
    <property type="evidence" value="ECO:0007669"/>
    <property type="project" value="InterPro"/>
</dbReference>
<dbReference type="SUPFAM" id="SSF89155">
    <property type="entry name" value="TorD-like"/>
    <property type="match status" value="1"/>
</dbReference>
<dbReference type="AlphaFoldDB" id="A0A853I3G5"/>
<evidence type="ECO:0000256" key="1">
    <source>
        <dbReference type="ARBA" id="ARBA00023063"/>
    </source>
</evidence>
<dbReference type="GO" id="GO:0042128">
    <property type="term" value="P:nitrate assimilation"/>
    <property type="evidence" value="ECO:0007669"/>
    <property type="project" value="UniProtKB-KW"/>
</dbReference>
<comment type="caution">
    <text evidence="3">The sequence shown here is derived from an EMBL/GenBank/DDBJ whole genome shotgun (WGS) entry which is preliminary data.</text>
</comment>
<evidence type="ECO:0000313" key="4">
    <source>
        <dbReference type="Proteomes" id="UP000569732"/>
    </source>
</evidence>
<organism evidence="3 4">
    <name type="scientific">Spartinivicinus marinus</name>
    <dbReference type="NCBI Taxonomy" id="2994442"/>
    <lineage>
        <taxon>Bacteria</taxon>
        <taxon>Pseudomonadati</taxon>
        <taxon>Pseudomonadota</taxon>
        <taxon>Gammaproteobacteria</taxon>
        <taxon>Oceanospirillales</taxon>
        <taxon>Zooshikellaceae</taxon>
        <taxon>Spartinivicinus</taxon>
    </lineage>
</organism>
<dbReference type="InterPro" id="IPR036411">
    <property type="entry name" value="TorD-like_sf"/>
</dbReference>
<dbReference type="PANTHER" id="PTHR43680">
    <property type="entry name" value="NITRATE REDUCTASE MOLYBDENUM COFACTOR ASSEMBLY CHAPERONE"/>
    <property type="match status" value="1"/>
</dbReference>
<dbReference type="InterPro" id="IPR003765">
    <property type="entry name" value="NO3_reductase_chaperone_NarJ"/>
</dbReference>
<keyword evidence="4" id="KW-1185">Reference proteome</keyword>
<evidence type="ECO:0000256" key="2">
    <source>
        <dbReference type="SAM" id="MobiDB-lite"/>
    </source>
</evidence>
<sequence>MKILKVISLLLDYPSTELQQGRGELAEAIEHDQELNSKSKAVLIDVLNHLTTTDLMDRQEEYVGLFDRGRAVSLLLFEHVHGESRDRGQAMVDLMELYKEQGFHISVRELPDYLPLFLEFLTHQDQATIQQQLINIAPILAVLKVRLAQRESIYSRCFEVLLELADVSVDLSDLQKQVADEEPDYTPEAIDKVWEEEQVTFGLEGNGCSINTNNNSHLPKKAKEEMPTPIHFVNSLSSSNTTNSNSFSKTSNSNRGARS</sequence>
<dbReference type="EMBL" id="JACCKB010000009">
    <property type="protein sequence ID" value="NYZ66032.1"/>
    <property type="molecule type" value="Genomic_DNA"/>
</dbReference>
<protein>
    <submittedName>
        <fullName evidence="3">Nitrate reductase molybdenum cofactor assembly chaperone</fullName>
    </submittedName>
</protein>
<gene>
    <name evidence="3" type="primary">narJ</name>
    <name evidence="3" type="ORF">H0A36_08395</name>
</gene>
<feature type="region of interest" description="Disordered" evidence="2">
    <location>
        <begin position="232"/>
        <end position="259"/>
    </location>
</feature>
<feature type="compositionally biased region" description="Low complexity" evidence="2">
    <location>
        <begin position="234"/>
        <end position="259"/>
    </location>
</feature>
<evidence type="ECO:0000313" key="3">
    <source>
        <dbReference type="EMBL" id="NYZ66032.1"/>
    </source>
</evidence>
<dbReference type="Pfam" id="PF02613">
    <property type="entry name" value="Nitrate_red_del"/>
    <property type="match status" value="1"/>
</dbReference>